<dbReference type="RefSeq" id="WP_134763303.1">
    <property type="nucleotide sequence ID" value="NZ_SOZD01000005.1"/>
</dbReference>
<dbReference type="OrthoDB" id="8304198at2"/>
<comment type="caution">
    <text evidence="1">The sequence shown here is derived from an EMBL/GenBank/DDBJ whole genome shotgun (WGS) entry which is preliminary data.</text>
</comment>
<reference evidence="1 2" key="1">
    <citation type="submission" date="2019-03" db="EMBL/GenBank/DDBJ databases">
        <title>Jiella endophytica sp. nov., a novel endophytic bacterium isolated from root of Ficus microcarpa Linn. f.</title>
        <authorList>
            <person name="Tuo L."/>
        </authorList>
    </citation>
    <scope>NUCLEOTIDE SEQUENCE [LARGE SCALE GENOMIC DNA]</scope>
    <source>
        <strain evidence="1 2">CBS5Q-3</strain>
    </source>
</reference>
<dbReference type="EMBL" id="SOZD01000005">
    <property type="protein sequence ID" value="TFF20828.1"/>
    <property type="molecule type" value="Genomic_DNA"/>
</dbReference>
<accession>A0A4Y8RG68</accession>
<name>A0A4Y8RG68_9HYPH</name>
<protein>
    <submittedName>
        <fullName evidence="1">Phage tail assembly protein</fullName>
    </submittedName>
</protein>
<sequence>MNQKTASATTVTVPIGEPFDHDGKTYSQLTFRKMKVKDMIKADAVTGEFRKSCAMYASMADVPIQVIENLDTDNFTEIALKVAPLMGKSGKKAVAEAIAGLQDGADDPASA</sequence>
<dbReference type="AlphaFoldDB" id="A0A4Y8RG68"/>
<keyword evidence="2" id="KW-1185">Reference proteome</keyword>
<dbReference type="Proteomes" id="UP000298179">
    <property type="component" value="Unassembled WGS sequence"/>
</dbReference>
<evidence type="ECO:0000313" key="1">
    <source>
        <dbReference type="EMBL" id="TFF20828.1"/>
    </source>
</evidence>
<evidence type="ECO:0000313" key="2">
    <source>
        <dbReference type="Proteomes" id="UP000298179"/>
    </source>
</evidence>
<dbReference type="InterPro" id="IPR019289">
    <property type="entry name" value="Phage_tail_E/E"/>
</dbReference>
<dbReference type="Pfam" id="PF10109">
    <property type="entry name" value="Phage_TAC_7"/>
    <property type="match status" value="1"/>
</dbReference>
<gene>
    <name evidence="1" type="ORF">E3C22_18240</name>
</gene>
<proteinExistence type="predicted"/>
<organism evidence="1 2">
    <name type="scientific">Jiella endophytica</name>
    <dbReference type="NCBI Taxonomy" id="2558362"/>
    <lineage>
        <taxon>Bacteria</taxon>
        <taxon>Pseudomonadati</taxon>
        <taxon>Pseudomonadota</taxon>
        <taxon>Alphaproteobacteria</taxon>
        <taxon>Hyphomicrobiales</taxon>
        <taxon>Aurantimonadaceae</taxon>
        <taxon>Jiella</taxon>
    </lineage>
</organism>